<dbReference type="RefSeq" id="WP_228855494.1">
    <property type="nucleotide sequence ID" value="NZ_AP024086.1"/>
</dbReference>
<reference evidence="1" key="1">
    <citation type="submission" date="2020-09" db="EMBL/GenBank/DDBJ databases">
        <title>Desulfogranum mesoprofundum gen. nov., sp. nov., a novel mesophilic, sulfate-reducing chemolithoautotroph isolated from a deep-sea hydrothermal vent chimney in the Suiyo Seamount.</title>
        <authorList>
            <person name="Hashimoto Y."/>
            <person name="Nakagawa S."/>
        </authorList>
    </citation>
    <scope>NUCLEOTIDE SEQUENCE</scope>
    <source>
        <strain evidence="1">KT2</strain>
    </source>
</reference>
<dbReference type="Pfam" id="PF04199">
    <property type="entry name" value="Cyclase"/>
    <property type="match status" value="1"/>
</dbReference>
<dbReference type="PANTHER" id="PTHR31118">
    <property type="entry name" value="CYCLASE-LIKE PROTEIN 2"/>
    <property type="match status" value="1"/>
</dbReference>
<protein>
    <recommendedName>
        <fullName evidence="3">Cyclase</fullName>
    </recommendedName>
</protein>
<proteinExistence type="predicted"/>
<dbReference type="KEGG" id="dbk:DGMP_39140"/>
<dbReference type="GO" id="GO:0019441">
    <property type="term" value="P:L-tryptophan catabolic process to kynurenine"/>
    <property type="evidence" value="ECO:0007669"/>
    <property type="project" value="InterPro"/>
</dbReference>
<organism evidence="1 2">
    <name type="scientific">Desulfomarina profundi</name>
    <dbReference type="NCBI Taxonomy" id="2772557"/>
    <lineage>
        <taxon>Bacteria</taxon>
        <taxon>Pseudomonadati</taxon>
        <taxon>Thermodesulfobacteriota</taxon>
        <taxon>Desulfobulbia</taxon>
        <taxon>Desulfobulbales</taxon>
        <taxon>Desulfobulbaceae</taxon>
        <taxon>Desulfomarina</taxon>
    </lineage>
</organism>
<keyword evidence="2" id="KW-1185">Reference proteome</keyword>
<dbReference type="InterPro" id="IPR007325">
    <property type="entry name" value="KFase/CYL"/>
</dbReference>
<sequence length="270" mass="29694">MTAVTTDPYSGLQMVELSHLWGHNAPSMPGIPDVIMYRSVKHAQHGVMAQRLKMIMHSGTHMNSPLHLIQKGAGAADIPLEHFFGNGVILDIPKKRWELVTAADLEKATPVIQENDFVVIVTGWHEKYSDSLEYFGESPGLSKEGAQWLVDKGCKLVAMDTPQIDHPLATSLGPHRGGPLMNRLTAKYEDETGLDPKKEHPEWNIAHKTILAAGIPTIEQVGGDVKTMVGKRATLYAAPWNWKHGDACQVRFVAITDPTGNCRIEPGKSE</sequence>
<accession>A0A8D5FXI5</accession>
<gene>
    <name evidence="1" type="ORF">DGMP_39140</name>
</gene>
<evidence type="ECO:0000313" key="1">
    <source>
        <dbReference type="EMBL" id="BCL63221.1"/>
    </source>
</evidence>
<name>A0A8D5FXI5_9BACT</name>
<evidence type="ECO:0008006" key="3">
    <source>
        <dbReference type="Google" id="ProtNLM"/>
    </source>
</evidence>
<dbReference type="GO" id="GO:0004061">
    <property type="term" value="F:arylformamidase activity"/>
    <property type="evidence" value="ECO:0007669"/>
    <property type="project" value="InterPro"/>
</dbReference>
<dbReference type="EMBL" id="AP024086">
    <property type="protein sequence ID" value="BCL63221.1"/>
    <property type="molecule type" value="Genomic_DNA"/>
</dbReference>
<evidence type="ECO:0000313" key="2">
    <source>
        <dbReference type="Proteomes" id="UP000826725"/>
    </source>
</evidence>
<dbReference type="AlphaFoldDB" id="A0A8D5FXI5"/>
<dbReference type="Proteomes" id="UP000826725">
    <property type="component" value="Chromosome"/>
</dbReference>
<dbReference type="PANTHER" id="PTHR31118:SF32">
    <property type="entry name" value="KYNURENINE FORMAMIDASE"/>
    <property type="match status" value="1"/>
</dbReference>